<dbReference type="OMA" id="MIDPPKQ"/>
<evidence type="ECO:0000256" key="9">
    <source>
        <dbReference type="RuleBase" id="RU000492"/>
    </source>
</evidence>
<evidence type="ECO:0000256" key="1">
    <source>
        <dbReference type="ARBA" id="ARBA00012552"/>
    </source>
</evidence>
<dbReference type="PROSITE" id="PS51194">
    <property type="entry name" value="HELICASE_CTER"/>
    <property type="match status" value="1"/>
</dbReference>
<dbReference type="AlphaFoldDB" id="A0A0L0S6F7"/>
<dbReference type="EC" id="3.6.4.13" evidence="1"/>
<evidence type="ECO:0000256" key="5">
    <source>
        <dbReference type="ARBA" id="ARBA00022840"/>
    </source>
</evidence>
<evidence type="ECO:0000259" key="14">
    <source>
        <dbReference type="PROSITE" id="PS51195"/>
    </source>
</evidence>
<dbReference type="InterPro" id="IPR011545">
    <property type="entry name" value="DEAD/DEAH_box_helicase_dom"/>
</dbReference>
<proteinExistence type="inferred from homology"/>
<dbReference type="PROSITE" id="PS51195">
    <property type="entry name" value="Q_MOTIF"/>
    <property type="match status" value="1"/>
</dbReference>
<evidence type="ECO:0000256" key="2">
    <source>
        <dbReference type="ARBA" id="ARBA00022741"/>
    </source>
</evidence>
<dbReference type="SMART" id="SM00487">
    <property type="entry name" value="DEXDc"/>
    <property type="match status" value="1"/>
</dbReference>
<feature type="compositionally biased region" description="Acidic residues" evidence="11">
    <location>
        <begin position="139"/>
        <end position="173"/>
    </location>
</feature>
<feature type="compositionally biased region" description="Gly residues" evidence="11">
    <location>
        <begin position="723"/>
        <end position="732"/>
    </location>
</feature>
<feature type="region of interest" description="Disordered" evidence="11">
    <location>
        <begin position="91"/>
        <end position="173"/>
    </location>
</feature>
<dbReference type="InterPro" id="IPR014001">
    <property type="entry name" value="Helicase_ATP-bd"/>
</dbReference>
<evidence type="ECO:0000256" key="11">
    <source>
        <dbReference type="SAM" id="MobiDB-lite"/>
    </source>
</evidence>
<evidence type="ECO:0000256" key="7">
    <source>
        <dbReference type="ARBA" id="ARBA00047984"/>
    </source>
</evidence>
<dbReference type="GO" id="GO:0005829">
    <property type="term" value="C:cytosol"/>
    <property type="evidence" value="ECO:0007669"/>
    <property type="project" value="TreeGrafter"/>
</dbReference>
<evidence type="ECO:0000256" key="4">
    <source>
        <dbReference type="ARBA" id="ARBA00022806"/>
    </source>
</evidence>
<feature type="domain" description="Helicase C-terminal" evidence="13">
    <location>
        <begin position="435"/>
        <end position="592"/>
    </location>
</feature>
<keyword evidence="16" id="KW-1185">Reference proteome</keyword>
<dbReference type="VEuPathDB" id="FungiDB:AMAG_04783"/>
<dbReference type="PANTHER" id="PTHR47959">
    <property type="entry name" value="ATP-DEPENDENT RNA HELICASE RHLE-RELATED"/>
    <property type="match status" value="1"/>
</dbReference>
<dbReference type="PROSITE" id="PS00039">
    <property type="entry name" value="DEAD_ATP_HELICASE"/>
    <property type="match status" value="1"/>
</dbReference>
<dbReference type="GO" id="GO:0016787">
    <property type="term" value="F:hydrolase activity"/>
    <property type="evidence" value="ECO:0007669"/>
    <property type="project" value="UniProtKB-KW"/>
</dbReference>
<keyword evidence="10" id="KW-0175">Coiled coil</keyword>
<feature type="compositionally biased region" description="Basic and acidic residues" evidence="11">
    <location>
        <begin position="651"/>
        <end position="671"/>
    </location>
</feature>
<comment type="catalytic activity">
    <reaction evidence="7">
        <text>ATP + H2O = ADP + phosphate + H(+)</text>
        <dbReference type="Rhea" id="RHEA:13065"/>
        <dbReference type="ChEBI" id="CHEBI:15377"/>
        <dbReference type="ChEBI" id="CHEBI:15378"/>
        <dbReference type="ChEBI" id="CHEBI:30616"/>
        <dbReference type="ChEBI" id="CHEBI:43474"/>
        <dbReference type="ChEBI" id="CHEBI:456216"/>
        <dbReference type="EC" id="3.6.4.13"/>
    </reaction>
</comment>
<dbReference type="PANTHER" id="PTHR47959:SF1">
    <property type="entry name" value="ATP-DEPENDENT RNA HELICASE DBPA"/>
    <property type="match status" value="1"/>
</dbReference>
<accession>A0A0L0S6F7</accession>
<dbReference type="PROSITE" id="PS51192">
    <property type="entry name" value="HELICASE_ATP_BIND_1"/>
    <property type="match status" value="1"/>
</dbReference>
<keyword evidence="6" id="KW-0694">RNA-binding</keyword>
<dbReference type="GO" id="GO:0003723">
    <property type="term" value="F:RNA binding"/>
    <property type="evidence" value="ECO:0007669"/>
    <property type="project" value="UniProtKB-KW"/>
</dbReference>
<keyword evidence="4 9" id="KW-0347">Helicase</keyword>
<name>A0A0L0S6F7_ALLM3</name>
<evidence type="ECO:0000259" key="12">
    <source>
        <dbReference type="PROSITE" id="PS51192"/>
    </source>
</evidence>
<gene>
    <name evidence="15" type="ORF">AMAG_04783</name>
</gene>
<dbReference type="SUPFAM" id="SSF52540">
    <property type="entry name" value="P-loop containing nucleoside triphosphate hydrolases"/>
    <property type="match status" value="1"/>
</dbReference>
<evidence type="ECO:0000256" key="10">
    <source>
        <dbReference type="SAM" id="Coils"/>
    </source>
</evidence>
<keyword evidence="3 9" id="KW-0378">Hydrolase</keyword>
<dbReference type="InterPro" id="IPR014014">
    <property type="entry name" value="RNA_helicase_DEAD_Q_motif"/>
</dbReference>
<evidence type="ECO:0000256" key="8">
    <source>
        <dbReference type="PROSITE-ProRule" id="PRU00552"/>
    </source>
</evidence>
<dbReference type="CDD" id="cd17947">
    <property type="entry name" value="DEADc_DDX27"/>
    <property type="match status" value="1"/>
</dbReference>
<dbReference type="InterPro" id="IPR027417">
    <property type="entry name" value="P-loop_NTPase"/>
</dbReference>
<dbReference type="Gene3D" id="3.40.50.300">
    <property type="entry name" value="P-loop containing nucleotide triphosphate hydrolases"/>
    <property type="match status" value="2"/>
</dbReference>
<dbReference type="InterPro" id="IPR050079">
    <property type="entry name" value="DEAD_box_RNA_helicase"/>
</dbReference>
<dbReference type="CDD" id="cd18787">
    <property type="entry name" value="SF2_C_DEAD"/>
    <property type="match status" value="1"/>
</dbReference>
<dbReference type="OrthoDB" id="10259843at2759"/>
<dbReference type="SMART" id="SM00490">
    <property type="entry name" value="HELICc"/>
    <property type="match status" value="1"/>
</dbReference>
<dbReference type="eggNOG" id="KOG0338">
    <property type="taxonomic scope" value="Eukaryota"/>
</dbReference>
<sequence>MAPIDFGPGTITDDQEIQAYDTDSDSERILQTAPKKTKKSKKGADSNDDKGSAKAASKDLNPDFTFSLDAVSASGQVHPWDFSEARAKLRQRSIQYTSIDEKIAKRVKSTGNDDEDEEEDAAGDVHEDMDVDAAAAGSDADDDAGEDEDGNGDEDGDEDSEGDDDEDSDEEDVIRDRERAAKAEQRKLDFFEIPTQPDDDDLPTNFAGMNLSRPVIKGLTHLGFTAPTVIQARTIPLALMGKDIVGGAVTGSGKTLAFMIPILERLLFRPKANPVTRVLVLTPTRELAIQCHSVATKVSQFTDITIALAVGGLNVKQQEAELKKRPDIVIATPGRLIDFLHNSASFTLDTIEILVMDEADRMLEDGFADELNEIVKSAPKSRQTMLFSATMTDNIDQLIRLSLTHPVRLFVDSRQSTSHRLIQEFVRVRPNREDDRPALLLALCKRSFKSKTVVFFKSKAAAHQMKILFGLNGLNAAELHGNLTQEMRLDALEKFRDGEVDYLLATDLAARGIDVKGIETVINYNMPTMHVQYLHRVGRTARAGRGGRAVSLVGEADRKLLRLIIKHATSADQIRNRVIPAAVVDKYAEKVEDAKEDIKAVLDEEKEEKQLRQTEQQLQKAQNMVDHRDEILARPKREWFQSNKDRAAAKEASFKDLGLDSGDKGGDGAESKKRRNATDGLSRRKKRRMMSMEEEGLQRASMGAIKKAKKDSRPGRLHTVSEGGSGGSGGSRGGKKIKGFESDLAGGSRKKSVGGGAGGAKRAGGKGKAMAKIKNKAKGKGRK</sequence>
<feature type="compositionally biased region" description="Basic residues" evidence="11">
    <location>
        <begin position="763"/>
        <end position="783"/>
    </location>
</feature>
<organism evidence="15 16">
    <name type="scientific">Allomyces macrogynus (strain ATCC 38327)</name>
    <name type="common">Allomyces javanicus var. macrogynus</name>
    <dbReference type="NCBI Taxonomy" id="578462"/>
    <lineage>
        <taxon>Eukaryota</taxon>
        <taxon>Fungi</taxon>
        <taxon>Fungi incertae sedis</taxon>
        <taxon>Blastocladiomycota</taxon>
        <taxon>Blastocladiomycetes</taxon>
        <taxon>Blastocladiales</taxon>
        <taxon>Blastocladiaceae</taxon>
        <taxon>Allomyces</taxon>
    </lineage>
</organism>
<feature type="compositionally biased region" description="Gly residues" evidence="11">
    <location>
        <begin position="753"/>
        <end position="762"/>
    </location>
</feature>
<comment type="similarity">
    <text evidence="9">Belongs to the DEAD box helicase family.</text>
</comment>
<feature type="domain" description="DEAD-box RNA helicase Q" evidence="14">
    <location>
        <begin position="204"/>
        <end position="232"/>
    </location>
</feature>
<evidence type="ECO:0000259" key="13">
    <source>
        <dbReference type="PROSITE" id="PS51194"/>
    </source>
</evidence>
<dbReference type="InterPro" id="IPR001650">
    <property type="entry name" value="Helicase_C-like"/>
</dbReference>
<feature type="compositionally biased region" description="Acidic residues" evidence="11">
    <location>
        <begin position="112"/>
        <end position="122"/>
    </location>
</feature>
<dbReference type="GO" id="GO:0005524">
    <property type="term" value="F:ATP binding"/>
    <property type="evidence" value="ECO:0007669"/>
    <property type="project" value="UniProtKB-KW"/>
</dbReference>
<dbReference type="InterPro" id="IPR000629">
    <property type="entry name" value="RNA-helicase_DEAD-box_CS"/>
</dbReference>
<feature type="region of interest" description="Disordered" evidence="11">
    <location>
        <begin position="1"/>
        <end position="61"/>
    </location>
</feature>
<evidence type="ECO:0000313" key="16">
    <source>
        <dbReference type="Proteomes" id="UP000054350"/>
    </source>
</evidence>
<keyword evidence="2 9" id="KW-0547">Nucleotide-binding</keyword>
<dbReference type="Pfam" id="PF00270">
    <property type="entry name" value="DEAD"/>
    <property type="match status" value="1"/>
</dbReference>
<protein>
    <recommendedName>
        <fullName evidence="1">RNA helicase</fullName>
        <ecNumber evidence="1">3.6.4.13</ecNumber>
    </recommendedName>
</protein>
<keyword evidence="5 9" id="KW-0067">ATP-binding</keyword>
<dbReference type="Proteomes" id="UP000054350">
    <property type="component" value="Unassembled WGS sequence"/>
</dbReference>
<feature type="compositionally biased region" description="Basic and acidic residues" evidence="11">
    <location>
        <begin position="42"/>
        <end position="61"/>
    </location>
</feature>
<dbReference type="STRING" id="578462.A0A0L0S6F7"/>
<feature type="coiled-coil region" evidence="10">
    <location>
        <begin position="584"/>
        <end position="624"/>
    </location>
</feature>
<dbReference type="GO" id="GO:0003724">
    <property type="term" value="F:RNA helicase activity"/>
    <property type="evidence" value="ECO:0007669"/>
    <property type="project" value="UniProtKB-EC"/>
</dbReference>
<evidence type="ECO:0000256" key="3">
    <source>
        <dbReference type="ARBA" id="ARBA00022801"/>
    </source>
</evidence>
<evidence type="ECO:0000256" key="6">
    <source>
        <dbReference type="ARBA" id="ARBA00022884"/>
    </source>
</evidence>
<reference evidence="16" key="2">
    <citation type="submission" date="2009-11" db="EMBL/GenBank/DDBJ databases">
        <title>The Genome Sequence of Allomyces macrogynus strain ATCC 38327.</title>
        <authorList>
            <consortium name="The Broad Institute Genome Sequencing Platform"/>
            <person name="Russ C."/>
            <person name="Cuomo C."/>
            <person name="Shea T."/>
            <person name="Young S.K."/>
            <person name="Zeng Q."/>
            <person name="Koehrsen M."/>
            <person name="Haas B."/>
            <person name="Borodovsky M."/>
            <person name="Guigo R."/>
            <person name="Alvarado L."/>
            <person name="Berlin A."/>
            <person name="Borenstein D."/>
            <person name="Chen Z."/>
            <person name="Engels R."/>
            <person name="Freedman E."/>
            <person name="Gellesch M."/>
            <person name="Goldberg J."/>
            <person name="Griggs A."/>
            <person name="Gujja S."/>
            <person name="Heiman D."/>
            <person name="Hepburn T."/>
            <person name="Howarth C."/>
            <person name="Jen D."/>
            <person name="Larson L."/>
            <person name="Lewis B."/>
            <person name="Mehta T."/>
            <person name="Park D."/>
            <person name="Pearson M."/>
            <person name="Roberts A."/>
            <person name="Saif S."/>
            <person name="Shenoy N."/>
            <person name="Sisk P."/>
            <person name="Stolte C."/>
            <person name="Sykes S."/>
            <person name="Walk T."/>
            <person name="White J."/>
            <person name="Yandava C."/>
            <person name="Burger G."/>
            <person name="Gray M.W."/>
            <person name="Holland P.W.H."/>
            <person name="King N."/>
            <person name="Lang F.B.F."/>
            <person name="Roger A.J."/>
            <person name="Ruiz-Trillo I."/>
            <person name="Lander E."/>
            <person name="Nusbaum C."/>
        </authorList>
    </citation>
    <scope>NUCLEOTIDE SEQUENCE [LARGE SCALE GENOMIC DNA]</scope>
    <source>
        <strain evidence="16">ATCC 38327</strain>
    </source>
</reference>
<feature type="short sequence motif" description="Q motif" evidence="8">
    <location>
        <begin position="204"/>
        <end position="232"/>
    </location>
</feature>
<dbReference type="EMBL" id="GG745332">
    <property type="protein sequence ID" value="KNE57949.1"/>
    <property type="molecule type" value="Genomic_DNA"/>
</dbReference>
<reference evidence="15 16" key="1">
    <citation type="submission" date="2009-11" db="EMBL/GenBank/DDBJ databases">
        <title>Annotation of Allomyces macrogynus ATCC 38327.</title>
        <authorList>
            <consortium name="The Broad Institute Genome Sequencing Platform"/>
            <person name="Russ C."/>
            <person name="Cuomo C."/>
            <person name="Burger G."/>
            <person name="Gray M.W."/>
            <person name="Holland P.W.H."/>
            <person name="King N."/>
            <person name="Lang F.B.F."/>
            <person name="Roger A.J."/>
            <person name="Ruiz-Trillo I."/>
            <person name="Young S.K."/>
            <person name="Zeng Q."/>
            <person name="Gargeya S."/>
            <person name="Fitzgerald M."/>
            <person name="Haas B."/>
            <person name="Abouelleil A."/>
            <person name="Alvarado L."/>
            <person name="Arachchi H.M."/>
            <person name="Berlin A."/>
            <person name="Chapman S.B."/>
            <person name="Gearin G."/>
            <person name="Goldberg J."/>
            <person name="Griggs A."/>
            <person name="Gujja S."/>
            <person name="Hansen M."/>
            <person name="Heiman D."/>
            <person name="Howarth C."/>
            <person name="Larimer J."/>
            <person name="Lui A."/>
            <person name="MacDonald P.J.P."/>
            <person name="McCowen C."/>
            <person name="Montmayeur A."/>
            <person name="Murphy C."/>
            <person name="Neiman D."/>
            <person name="Pearson M."/>
            <person name="Priest M."/>
            <person name="Roberts A."/>
            <person name="Saif S."/>
            <person name="Shea T."/>
            <person name="Sisk P."/>
            <person name="Stolte C."/>
            <person name="Sykes S."/>
            <person name="Wortman J."/>
            <person name="Nusbaum C."/>
            <person name="Birren B."/>
        </authorList>
    </citation>
    <scope>NUCLEOTIDE SEQUENCE [LARGE SCALE GENOMIC DNA]</scope>
    <source>
        <strain evidence="15 16">ATCC 38327</strain>
    </source>
</reference>
<feature type="domain" description="Helicase ATP-binding" evidence="12">
    <location>
        <begin position="235"/>
        <end position="409"/>
    </location>
</feature>
<evidence type="ECO:0000313" key="15">
    <source>
        <dbReference type="EMBL" id="KNE57949.1"/>
    </source>
</evidence>
<feature type="region of interest" description="Disordered" evidence="11">
    <location>
        <begin position="651"/>
        <end position="783"/>
    </location>
</feature>
<dbReference type="Pfam" id="PF00271">
    <property type="entry name" value="Helicase_C"/>
    <property type="match status" value="1"/>
</dbReference>